<dbReference type="InterPro" id="IPR010718">
    <property type="entry name" value="DUF1294"/>
</dbReference>
<evidence type="ECO:0000256" key="1">
    <source>
        <dbReference type="SAM" id="Phobius"/>
    </source>
</evidence>
<dbReference type="Pfam" id="PF06961">
    <property type="entry name" value="DUF1294"/>
    <property type="match status" value="1"/>
</dbReference>
<proteinExistence type="predicted"/>
<feature type="transmembrane region" description="Helical" evidence="1">
    <location>
        <begin position="6"/>
        <end position="23"/>
    </location>
</feature>
<keyword evidence="3" id="KW-1185">Reference proteome</keyword>
<reference evidence="2 3" key="1">
    <citation type="submission" date="2018-07" db="EMBL/GenBank/DDBJ databases">
        <title>Anaerosacharophilus polymeroproducens gen. nov. sp. nov., an anaerobic bacterium isolated from salt field.</title>
        <authorList>
            <person name="Kim W."/>
            <person name="Yang S.-H."/>
            <person name="Oh J."/>
            <person name="Lee J.-H."/>
            <person name="Kwon K.K."/>
        </authorList>
    </citation>
    <scope>NUCLEOTIDE SEQUENCE [LARGE SCALE GENOMIC DNA]</scope>
    <source>
        <strain evidence="2 3">MCWD5</strain>
    </source>
</reference>
<keyword evidence="1" id="KW-1133">Transmembrane helix</keyword>
<keyword evidence="1" id="KW-0472">Membrane</keyword>
<sequence>MSTNIYYTIIFAYLFGMNLTAFVSMKLDKDKARKHQWRIPEKTLFILALLGGSVGSIFGMRIFHHKTKHLHFIIGMPIILFFQILLLSLLFFSFTS</sequence>
<protein>
    <submittedName>
        <fullName evidence="2">DUF1294 domain-containing protein</fullName>
    </submittedName>
</protein>
<keyword evidence="1" id="KW-0812">Transmembrane</keyword>
<gene>
    <name evidence="2" type="ORF">DWV06_06505</name>
</gene>
<feature type="transmembrane region" description="Helical" evidence="1">
    <location>
        <begin position="44"/>
        <end position="64"/>
    </location>
</feature>
<feature type="transmembrane region" description="Helical" evidence="1">
    <location>
        <begin position="70"/>
        <end position="92"/>
    </location>
</feature>
<organism evidence="2 3">
    <name type="scientific">Anaerosacchariphilus polymeriproducens</name>
    <dbReference type="NCBI Taxonomy" id="1812858"/>
    <lineage>
        <taxon>Bacteria</taxon>
        <taxon>Bacillati</taxon>
        <taxon>Bacillota</taxon>
        <taxon>Clostridia</taxon>
        <taxon>Lachnospirales</taxon>
        <taxon>Lachnospiraceae</taxon>
        <taxon>Anaerosacchariphilus</taxon>
    </lineage>
</organism>
<dbReference type="EMBL" id="QRCT01000016">
    <property type="protein sequence ID" value="RDU23940.1"/>
    <property type="molecule type" value="Genomic_DNA"/>
</dbReference>
<name>A0A371AWU0_9FIRM</name>
<dbReference type="OrthoDB" id="1698854at2"/>
<dbReference type="AlphaFoldDB" id="A0A371AWU0"/>
<dbReference type="RefSeq" id="WP_115481373.1">
    <property type="nucleotide sequence ID" value="NZ_QRCT01000016.1"/>
</dbReference>
<dbReference type="Proteomes" id="UP000255036">
    <property type="component" value="Unassembled WGS sequence"/>
</dbReference>
<evidence type="ECO:0000313" key="2">
    <source>
        <dbReference type="EMBL" id="RDU23940.1"/>
    </source>
</evidence>
<comment type="caution">
    <text evidence="2">The sequence shown here is derived from an EMBL/GenBank/DDBJ whole genome shotgun (WGS) entry which is preliminary data.</text>
</comment>
<evidence type="ECO:0000313" key="3">
    <source>
        <dbReference type="Proteomes" id="UP000255036"/>
    </source>
</evidence>
<accession>A0A371AWU0</accession>